<reference evidence="6" key="1">
    <citation type="submission" date="2017-09" db="EMBL/GenBank/DDBJ databases">
        <title>Depth-based differentiation of microbial function through sediment-hosted aquifers and enrichment of novel symbionts in the deep terrestrial subsurface.</title>
        <authorList>
            <person name="Probst A.J."/>
            <person name="Ladd B."/>
            <person name="Jarett J.K."/>
            <person name="Geller-Mcgrath D.E."/>
            <person name="Sieber C.M.K."/>
            <person name="Emerson J.B."/>
            <person name="Anantharaman K."/>
            <person name="Thomas B.C."/>
            <person name="Malmstrom R."/>
            <person name="Stieglmeier M."/>
            <person name="Klingl A."/>
            <person name="Woyke T."/>
            <person name="Ryan C.M."/>
            <person name="Banfield J.F."/>
        </authorList>
    </citation>
    <scope>NUCLEOTIDE SEQUENCE [LARGE SCALE GENOMIC DNA]</scope>
</reference>
<sequence>MLKEKSDEILANILVKKGILSHDDLERVEESIDCDTSLAQALVNEGLLDGDTITELLGSSDFNFVDLSEYHINVSATSILPETFARRYNVLPIDFERDKLVVAIADPTNVVALDDLQMITGYEIKAVVALEDEIKIALNRYYRATEAVKDQVDTLRLLEDSRGGISGLREVSEEAPVIKLVNMIIIKAINERASDIHVEPQEKELRIRYRVDGVLHESMCSPKQIQAGVISRLKIMAGLDIAETRIPQDGHCDLMVAGKMIDFRVSTLPTIYGERVVLRILRKESILIDLDDLGFLPESLNKFKSSFNRPYGAVFVTGPTGSGKSTTLYAALNILNNSAKNIITVEDPVEYRLPGVNQIQVNSKTGLTFARCLRAILRSSPDIVMVGEIRDKETAQIAVEAALTGHMVLSTLHTNDAPGAITRLTEMGTAPFLIASAIECIQAQRLARRLCPACKEEYEPPIDALTRINFPMEGEEPLKLYRPKGCPRCNGTGYKGRVGIYEVMVLSETIKDLCVKRATADEVKRVAIAEGMRTLRQDGFEKVRTGMTSLEEIMRVII</sequence>
<comment type="caution">
    <text evidence="5">The sequence shown here is derived from an EMBL/GenBank/DDBJ whole genome shotgun (WGS) entry which is preliminary data.</text>
</comment>
<dbReference type="FunFam" id="3.40.50.300:FF:000398">
    <property type="entry name" value="Type IV pilus assembly ATPase PilB"/>
    <property type="match status" value="1"/>
</dbReference>
<protein>
    <submittedName>
        <fullName evidence="5">Type II secretion system protein GspE</fullName>
    </submittedName>
</protein>
<dbReference type="GO" id="GO:0005524">
    <property type="term" value="F:ATP binding"/>
    <property type="evidence" value="ECO:0007669"/>
    <property type="project" value="UniProtKB-KW"/>
</dbReference>
<dbReference type="PANTHER" id="PTHR30258:SF1">
    <property type="entry name" value="PROTEIN TRANSPORT PROTEIN HOFB HOMOLOG"/>
    <property type="match status" value="1"/>
</dbReference>
<dbReference type="Gene3D" id="3.30.300.160">
    <property type="entry name" value="Type II secretion system, protein E, N-terminal domain"/>
    <property type="match status" value="1"/>
</dbReference>
<comment type="similarity">
    <text evidence="1">Belongs to the GSP E family.</text>
</comment>
<dbReference type="InterPro" id="IPR001482">
    <property type="entry name" value="T2SS/T4SS_dom"/>
</dbReference>
<dbReference type="GO" id="GO:0016887">
    <property type="term" value="F:ATP hydrolysis activity"/>
    <property type="evidence" value="ECO:0007669"/>
    <property type="project" value="TreeGrafter"/>
</dbReference>
<evidence type="ECO:0000313" key="6">
    <source>
        <dbReference type="Proteomes" id="UP000230956"/>
    </source>
</evidence>
<dbReference type="Gene3D" id="3.30.450.90">
    <property type="match status" value="1"/>
</dbReference>
<dbReference type="Pfam" id="PF00437">
    <property type="entry name" value="T2SSE"/>
    <property type="match status" value="1"/>
</dbReference>
<accession>A0A2M7TA36</accession>
<dbReference type="EMBL" id="PFNG01000043">
    <property type="protein sequence ID" value="PIZ41771.1"/>
    <property type="molecule type" value="Genomic_DNA"/>
</dbReference>
<dbReference type="RefSeq" id="WP_286678018.1">
    <property type="nucleotide sequence ID" value="NZ_MNXI01000052.1"/>
</dbReference>
<dbReference type="CDD" id="cd01129">
    <property type="entry name" value="PulE-GspE-like"/>
    <property type="match status" value="1"/>
</dbReference>
<dbReference type="PROSITE" id="PS00662">
    <property type="entry name" value="T2SP_E"/>
    <property type="match status" value="1"/>
</dbReference>
<evidence type="ECO:0000256" key="3">
    <source>
        <dbReference type="ARBA" id="ARBA00022840"/>
    </source>
</evidence>
<feature type="domain" description="Bacterial type II secretion system protein E" evidence="4">
    <location>
        <begin position="377"/>
        <end position="391"/>
    </location>
</feature>
<name>A0A2M7TA36_9ACTN</name>
<dbReference type="InterPro" id="IPR007831">
    <property type="entry name" value="T2SS_GspE_N"/>
</dbReference>
<dbReference type="PANTHER" id="PTHR30258">
    <property type="entry name" value="TYPE II SECRETION SYSTEM PROTEIN GSPE-RELATED"/>
    <property type="match status" value="1"/>
</dbReference>
<dbReference type="SUPFAM" id="SSF160246">
    <property type="entry name" value="EspE N-terminal domain-like"/>
    <property type="match status" value="1"/>
</dbReference>
<dbReference type="InterPro" id="IPR037257">
    <property type="entry name" value="T2SS_E_N_sf"/>
</dbReference>
<dbReference type="GO" id="GO:0005886">
    <property type="term" value="C:plasma membrane"/>
    <property type="evidence" value="ECO:0007669"/>
    <property type="project" value="TreeGrafter"/>
</dbReference>
<dbReference type="Pfam" id="PF05157">
    <property type="entry name" value="MshEN"/>
    <property type="match status" value="1"/>
</dbReference>
<keyword evidence="3" id="KW-0067">ATP-binding</keyword>
<gene>
    <name evidence="5" type="ORF">COY37_01780</name>
</gene>
<dbReference type="AlphaFoldDB" id="A0A2M7TA36"/>
<evidence type="ECO:0000256" key="2">
    <source>
        <dbReference type="ARBA" id="ARBA00022741"/>
    </source>
</evidence>
<keyword evidence="2" id="KW-0547">Nucleotide-binding</keyword>
<evidence type="ECO:0000259" key="4">
    <source>
        <dbReference type="PROSITE" id="PS00662"/>
    </source>
</evidence>
<dbReference type="SUPFAM" id="SSF52540">
    <property type="entry name" value="P-loop containing nucleoside triphosphate hydrolases"/>
    <property type="match status" value="1"/>
</dbReference>
<dbReference type="Gene3D" id="3.40.50.300">
    <property type="entry name" value="P-loop containing nucleotide triphosphate hydrolases"/>
    <property type="match status" value="1"/>
</dbReference>
<dbReference type="FunFam" id="3.30.450.90:FF:000001">
    <property type="entry name" value="Type II secretion system ATPase GspE"/>
    <property type="match status" value="1"/>
</dbReference>
<dbReference type="Proteomes" id="UP000230956">
    <property type="component" value="Unassembled WGS sequence"/>
</dbReference>
<dbReference type="FunFam" id="3.30.300.160:FF:000002">
    <property type="entry name" value="Type II secretion system protein E"/>
    <property type="match status" value="1"/>
</dbReference>
<dbReference type="InterPro" id="IPR027417">
    <property type="entry name" value="P-loop_NTPase"/>
</dbReference>
<organism evidence="5 6">
    <name type="scientific">Candidatus Aquicultor secundus</name>
    <dbReference type="NCBI Taxonomy" id="1973895"/>
    <lineage>
        <taxon>Bacteria</taxon>
        <taxon>Bacillati</taxon>
        <taxon>Actinomycetota</taxon>
        <taxon>Candidatus Aquicultoria</taxon>
        <taxon>Candidatus Aquicultorales</taxon>
        <taxon>Candidatus Aquicultoraceae</taxon>
        <taxon>Candidatus Aquicultor</taxon>
    </lineage>
</organism>
<proteinExistence type="inferred from homology"/>
<evidence type="ECO:0000256" key="1">
    <source>
        <dbReference type="ARBA" id="ARBA00006611"/>
    </source>
</evidence>
<evidence type="ECO:0000313" key="5">
    <source>
        <dbReference type="EMBL" id="PIZ41771.1"/>
    </source>
</evidence>